<dbReference type="SUPFAM" id="SSF64288">
    <property type="entry name" value="Chorismate lyase-like"/>
    <property type="match status" value="1"/>
</dbReference>
<dbReference type="SUPFAM" id="SSF46785">
    <property type="entry name" value="Winged helix' DNA-binding domain"/>
    <property type="match status" value="1"/>
</dbReference>
<feature type="domain" description="HTH gntR-type" evidence="4">
    <location>
        <begin position="21"/>
        <end position="89"/>
    </location>
</feature>
<evidence type="ECO:0000256" key="1">
    <source>
        <dbReference type="ARBA" id="ARBA00023015"/>
    </source>
</evidence>
<evidence type="ECO:0000259" key="4">
    <source>
        <dbReference type="PROSITE" id="PS50949"/>
    </source>
</evidence>
<organism evidence="5 6">
    <name type="scientific">Pseudolabrys taiwanensis</name>
    <dbReference type="NCBI Taxonomy" id="331696"/>
    <lineage>
        <taxon>Bacteria</taxon>
        <taxon>Pseudomonadati</taxon>
        <taxon>Pseudomonadota</taxon>
        <taxon>Alphaproteobacteria</taxon>
        <taxon>Hyphomicrobiales</taxon>
        <taxon>Xanthobacteraceae</taxon>
        <taxon>Pseudolabrys</taxon>
    </lineage>
</organism>
<gene>
    <name evidence="5" type="ORF">DW352_21480</name>
</gene>
<dbReference type="SMART" id="SM00345">
    <property type="entry name" value="HTH_GNTR"/>
    <property type="match status" value="1"/>
</dbReference>
<dbReference type="Gene3D" id="3.40.1410.10">
    <property type="entry name" value="Chorismate lyase-like"/>
    <property type="match status" value="1"/>
</dbReference>
<dbReference type="GO" id="GO:0045892">
    <property type="term" value="P:negative regulation of DNA-templated transcription"/>
    <property type="evidence" value="ECO:0007669"/>
    <property type="project" value="TreeGrafter"/>
</dbReference>
<dbReference type="InterPro" id="IPR050679">
    <property type="entry name" value="Bact_HTH_transcr_reg"/>
</dbReference>
<dbReference type="OrthoDB" id="9794015at2"/>
<proteinExistence type="predicted"/>
<evidence type="ECO:0000256" key="3">
    <source>
        <dbReference type="ARBA" id="ARBA00023163"/>
    </source>
</evidence>
<evidence type="ECO:0000313" key="6">
    <source>
        <dbReference type="Proteomes" id="UP000254889"/>
    </source>
</evidence>
<sequence>MTARSALRSAAGGTDLSRSPVARYIQLATLFRNRIASGEWPVGGRIPNVDQLAAEFAVARGTMREALGILEQEGLLERMRAKGTFVRSAPDTHAHKLAIDWQSLISAHEGAKIEVLEQRVTAELPVAVRQKGTPAPKYQMMRRLHLRDGRPYLIAQFYLEYELFTEGPPLQFRRLPTLPILHRIAGHRIGRAWQMVTIGTADVEVAGMLNIPLNAPVALVDRVAIDKDGVILYAGHGIYRGDAISMEIELR</sequence>
<dbReference type="CDD" id="cd07377">
    <property type="entry name" value="WHTH_GntR"/>
    <property type="match status" value="1"/>
</dbReference>
<protein>
    <submittedName>
        <fullName evidence="5">GntR family transcriptional regulator</fullName>
    </submittedName>
</protein>
<dbReference type="PROSITE" id="PS50949">
    <property type="entry name" value="HTH_GNTR"/>
    <property type="match status" value="1"/>
</dbReference>
<keyword evidence="2" id="KW-0238">DNA-binding</keyword>
<keyword evidence="3" id="KW-0804">Transcription</keyword>
<dbReference type="InterPro" id="IPR028978">
    <property type="entry name" value="Chorismate_lyase_/UTRA_dom_sf"/>
</dbReference>
<dbReference type="InterPro" id="IPR036388">
    <property type="entry name" value="WH-like_DNA-bd_sf"/>
</dbReference>
<accession>A0A346A121</accession>
<evidence type="ECO:0000256" key="2">
    <source>
        <dbReference type="ARBA" id="ARBA00023125"/>
    </source>
</evidence>
<keyword evidence="1" id="KW-0805">Transcription regulation</keyword>
<dbReference type="Pfam" id="PF00392">
    <property type="entry name" value="GntR"/>
    <property type="match status" value="1"/>
</dbReference>
<dbReference type="AlphaFoldDB" id="A0A346A121"/>
<dbReference type="InterPro" id="IPR000524">
    <property type="entry name" value="Tscrpt_reg_HTH_GntR"/>
</dbReference>
<evidence type="ECO:0000313" key="5">
    <source>
        <dbReference type="EMBL" id="AXK82868.1"/>
    </source>
</evidence>
<dbReference type="Pfam" id="PF07702">
    <property type="entry name" value="UTRA"/>
    <property type="match status" value="1"/>
</dbReference>
<reference evidence="5 6" key="1">
    <citation type="submission" date="2018-07" db="EMBL/GenBank/DDBJ databases">
        <authorList>
            <person name="Quirk P.G."/>
            <person name="Krulwich T.A."/>
        </authorList>
    </citation>
    <scope>NUCLEOTIDE SEQUENCE [LARGE SCALE GENOMIC DNA]</scope>
    <source>
        <strain evidence="5 6">CC-BB4</strain>
    </source>
</reference>
<dbReference type="Gene3D" id="1.10.10.10">
    <property type="entry name" value="Winged helix-like DNA-binding domain superfamily/Winged helix DNA-binding domain"/>
    <property type="match status" value="1"/>
</dbReference>
<dbReference type="RefSeq" id="WP_115693247.1">
    <property type="nucleotide sequence ID" value="NZ_CP031417.1"/>
</dbReference>
<dbReference type="PANTHER" id="PTHR44846:SF1">
    <property type="entry name" value="MANNOSYL-D-GLYCERATE TRANSPORT_METABOLISM SYSTEM REPRESSOR MNGR-RELATED"/>
    <property type="match status" value="1"/>
</dbReference>
<dbReference type="PANTHER" id="PTHR44846">
    <property type="entry name" value="MANNOSYL-D-GLYCERATE TRANSPORT/METABOLISM SYSTEM REPRESSOR MNGR-RELATED"/>
    <property type="match status" value="1"/>
</dbReference>
<dbReference type="GO" id="GO:0003677">
    <property type="term" value="F:DNA binding"/>
    <property type="evidence" value="ECO:0007669"/>
    <property type="project" value="UniProtKB-KW"/>
</dbReference>
<name>A0A346A121_9HYPH</name>
<dbReference type="InterPro" id="IPR011663">
    <property type="entry name" value="UTRA"/>
</dbReference>
<dbReference type="KEGG" id="ptaw:DW352_21480"/>
<dbReference type="InterPro" id="IPR036390">
    <property type="entry name" value="WH_DNA-bd_sf"/>
</dbReference>
<dbReference type="GO" id="GO:0003700">
    <property type="term" value="F:DNA-binding transcription factor activity"/>
    <property type="evidence" value="ECO:0007669"/>
    <property type="project" value="InterPro"/>
</dbReference>
<keyword evidence="6" id="KW-1185">Reference proteome</keyword>
<dbReference type="Proteomes" id="UP000254889">
    <property type="component" value="Chromosome"/>
</dbReference>
<dbReference type="SMART" id="SM00866">
    <property type="entry name" value="UTRA"/>
    <property type="match status" value="1"/>
</dbReference>
<dbReference type="PRINTS" id="PR00035">
    <property type="entry name" value="HTHGNTR"/>
</dbReference>
<dbReference type="EMBL" id="CP031417">
    <property type="protein sequence ID" value="AXK82868.1"/>
    <property type="molecule type" value="Genomic_DNA"/>
</dbReference>